<dbReference type="PROSITE" id="PS51747">
    <property type="entry name" value="CYT_DCMP_DEAMINASES_2"/>
    <property type="match status" value="1"/>
</dbReference>
<keyword evidence="2" id="KW-0862">Zinc</keyword>
<evidence type="ECO:0000259" key="3">
    <source>
        <dbReference type="PROSITE" id="PS51747"/>
    </source>
</evidence>
<dbReference type="Pfam" id="PF00383">
    <property type="entry name" value="dCMP_cyt_deam_1"/>
    <property type="match status" value="1"/>
</dbReference>
<dbReference type="GO" id="GO:0008270">
    <property type="term" value="F:zinc ion binding"/>
    <property type="evidence" value="ECO:0007669"/>
    <property type="project" value="InterPro"/>
</dbReference>
<evidence type="ECO:0000256" key="2">
    <source>
        <dbReference type="ARBA" id="ARBA00022833"/>
    </source>
</evidence>
<evidence type="ECO:0000313" key="5">
    <source>
        <dbReference type="Proteomes" id="UP000502706"/>
    </source>
</evidence>
<dbReference type="AlphaFoldDB" id="A0A6G8PTY5"/>
<evidence type="ECO:0000256" key="1">
    <source>
        <dbReference type="ARBA" id="ARBA00022723"/>
    </source>
</evidence>
<dbReference type="InterPro" id="IPR002125">
    <property type="entry name" value="CMP_dCMP_dom"/>
</dbReference>
<organism evidence="4 5">
    <name type="scientific">Rubrobacter marinus</name>
    <dbReference type="NCBI Taxonomy" id="2653852"/>
    <lineage>
        <taxon>Bacteria</taxon>
        <taxon>Bacillati</taxon>
        <taxon>Actinomycetota</taxon>
        <taxon>Rubrobacteria</taxon>
        <taxon>Rubrobacterales</taxon>
        <taxon>Rubrobacteraceae</taxon>
        <taxon>Rubrobacter</taxon>
    </lineage>
</organism>
<dbReference type="Gene3D" id="3.40.140.10">
    <property type="entry name" value="Cytidine Deaminase, domain 2"/>
    <property type="match status" value="1"/>
</dbReference>
<dbReference type="PANTHER" id="PTHR11079">
    <property type="entry name" value="CYTOSINE DEAMINASE FAMILY MEMBER"/>
    <property type="match status" value="1"/>
</dbReference>
<proteinExistence type="predicted"/>
<dbReference type="GO" id="GO:0047974">
    <property type="term" value="F:guanosine deaminase activity"/>
    <property type="evidence" value="ECO:0007669"/>
    <property type="project" value="TreeGrafter"/>
</dbReference>
<accession>A0A6G8PTY5</accession>
<dbReference type="CDD" id="cd01285">
    <property type="entry name" value="nucleoside_deaminase"/>
    <property type="match status" value="1"/>
</dbReference>
<reference evidence="4 5" key="1">
    <citation type="submission" date="2019-10" db="EMBL/GenBank/DDBJ databases">
        <title>Rubrobacter sp nov SCSIO 52915 isolated from a deep-sea sediment in the South China Sea.</title>
        <authorList>
            <person name="Chen R.W."/>
        </authorList>
    </citation>
    <scope>NUCLEOTIDE SEQUENCE [LARGE SCALE GENOMIC DNA]</scope>
    <source>
        <strain evidence="4 5">SCSIO 52915</strain>
    </source>
</reference>
<dbReference type="RefSeq" id="WP_207956140.1">
    <property type="nucleotide sequence ID" value="NZ_CP045121.1"/>
</dbReference>
<dbReference type="PROSITE" id="PS00903">
    <property type="entry name" value="CYT_DCMP_DEAMINASES_1"/>
    <property type="match status" value="1"/>
</dbReference>
<gene>
    <name evidence="4" type="ORF">GBA65_04450</name>
</gene>
<dbReference type="Proteomes" id="UP000502706">
    <property type="component" value="Chromosome"/>
</dbReference>
<feature type="domain" description="CMP/dCMP-type deaminase" evidence="3">
    <location>
        <begin position="26"/>
        <end position="164"/>
    </location>
</feature>
<protein>
    <submittedName>
        <fullName evidence="4">Nucleoside deaminase</fullName>
    </submittedName>
</protein>
<dbReference type="EMBL" id="CP045121">
    <property type="protein sequence ID" value="QIN77890.1"/>
    <property type="molecule type" value="Genomic_DNA"/>
</dbReference>
<dbReference type="SUPFAM" id="SSF53927">
    <property type="entry name" value="Cytidine deaminase-like"/>
    <property type="match status" value="1"/>
</dbReference>
<name>A0A6G8PTY5_9ACTN</name>
<dbReference type="InterPro" id="IPR016192">
    <property type="entry name" value="APOBEC/CMP_deaminase_Zn-bd"/>
</dbReference>
<dbReference type="GO" id="GO:0006152">
    <property type="term" value="P:purine nucleoside catabolic process"/>
    <property type="evidence" value="ECO:0007669"/>
    <property type="project" value="TreeGrafter"/>
</dbReference>
<dbReference type="InterPro" id="IPR016193">
    <property type="entry name" value="Cytidine_deaminase-like"/>
</dbReference>
<keyword evidence="1" id="KW-0479">Metal-binding</keyword>
<dbReference type="PANTHER" id="PTHR11079:SF161">
    <property type="entry name" value="CMP_DCMP-TYPE DEAMINASE DOMAIN-CONTAINING PROTEIN"/>
    <property type="match status" value="1"/>
</dbReference>
<sequence length="195" mass="20803">MRYPMTTLRLPEWVDGFLPDAETPYPSVEDRMRLVVGLARENVERGTGGPFGAAVFDLRSGRLVAPGVNAVVALGLSVAHAEVLAISTAQGVLGRFDLGGEGEPPLELVTSTEPCAMCSGAILWSGVRSLASGARDEDARAVGFDEGPKAHRWELPFEERGITVARDVLREEAAGVLRRYAEGGGEIYNARRGAP</sequence>
<evidence type="ECO:0000313" key="4">
    <source>
        <dbReference type="EMBL" id="QIN77890.1"/>
    </source>
</evidence>
<dbReference type="KEGG" id="rmar:GBA65_04450"/>
<keyword evidence="5" id="KW-1185">Reference proteome</keyword>